<proteinExistence type="predicted"/>
<dbReference type="EMBL" id="KZ269977">
    <property type="protein sequence ID" value="OZC12765.1"/>
    <property type="molecule type" value="Genomic_DNA"/>
</dbReference>
<dbReference type="WBParaSite" id="OFLC_0000277301-mRNA-1">
    <property type="protein sequence ID" value="OFLC_0000277301-mRNA-1"/>
    <property type="gene ID" value="OFLC_0000277301"/>
</dbReference>
<keyword evidence="2" id="KW-1185">Reference proteome</keyword>
<reference evidence="3" key="2">
    <citation type="submission" date="2016-06" db="UniProtKB">
        <authorList>
            <consortium name="WormBaseParasite"/>
        </authorList>
    </citation>
    <scope>IDENTIFICATION</scope>
</reference>
<evidence type="ECO:0000313" key="1">
    <source>
        <dbReference type="EMBL" id="OZC12765.1"/>
    </source>
</evidence>
<dbReference type="AlphaFoldDB" id="A0A183H5L4"/>
<evidence type="ECO:0000313" key="3">
    <source>
        <dbReference type="WBParaSite" id="OFLC_0000277301-mRNA-1"/>
    </source>
</evidence>
<evidence type="ECO:0000313" key="2">
    <source>
        <dbReference type="Proteomes" id="UP000242913"/>
    </source>
</evidence>
<sequence>MQYQFAIDLHTSGTGRQRGSWLWRPRKRVLWPGVRVGKLAGREGRIAWIIMIWLKGGRNKSNGEGLLGEEQRGNRVARGRFRWCTPTDPSPSHQNTSYPCGQHSRYVSNSKSSHSSRAFPFAIISITLSGTV</sequence>
<dbReference type="Proteomes" id="UP000242913">
    <property type="component" value="Unassembled WGS sequence"/>
</dbReference>
<protein>
    <submittedName>
        <fullName evidence="1 3">Uncharacterized protein</fullName>
    </submittedName>
</protein>
<reference evidence="1 2" key="1">
    <citation type="submission" date="2015-12" db="EMBL/GenBank/DDBJ databases">
        <title>Draft genome of the nematode, Onchocerca flexuosa.</title>
        <authorList>
            <person name="Mitreva M."/>
        </authorList>
    </citation>
    <scope>NUCLEOTIDE SEQUENCE [LARGE SCALE GENOMIC DNA]</scope>
    <source>
        <strain evidence="1">Red Deer</strain>
    </source>
</reference>
<organism evidence="3">
    <name type="scientific">Onchocerca flexuosa</name>
    <dbReference type="NCBI Taxonomy" id="387005"/>
    <lineage>
        <taxon>Eukaryota</taxon>
        <taxon>Metazoa</taxon>
        <taxon>Ecdysozoa</taxon>
        <taxon>Nematoda</taxon>
        <taxon>Chromadorea</taxon>
        <taxon>Rhabditida</taxon>
        <taxon>Spirurina</taxon>
        <taxon>Spiruromorpha</taxon>
        <taxon>Filarioidea</taxon>
        <taxon>Onchocercidae</taxon>
        <taxon>Onchocerca</taxon>
    </lineage>
</organism>
<name>A0A183H5L4_9BILA</name>
<accession>A0A183H5L4</accession>
<gene>
    <name evidence="1" type="ORF">X798_00399</name>
</gene>